<gene>
    <name evidence="2" type="ORF">niasHT_007473</name>
</gene>
<reference evidence="2 3" key="1">
    <citation type="submission" date="2024-10" db="EMBL/GenBank/DDBJ databases">
        <authorList>
            <person name="Kim D."/>
        </authorList>
    </citation>
    <scope>NUCLEOTIDE SEQUENCE [LARGE SCALE GENOMIC DNA]</scope>
    <source>
        <strain evidence="2">BH-2024</strain>
    </source>
</reference>
<feature type="region of interest" description="Disordered" evidence="1">
    <location>
        <begin position="126"/>
        <end position="164"/>
    </location>
</feature>
<comment type="caution">
    <text evidence="2">The sequence shown here is derived from an EMBL/GenBank/DDBJ whole genome shotgun (WGS) entry which is preliminary data.</text>
</comment>
<evidence type="ECO:0000313" key="2">
    <source>
        <dbReference type="EMBL" id="KAL3117070.1"/>
    </source>
</evidence>
<sequence length="396" mass="45060">MLAFANEKCHPFDGPQSNRKSPLSSLIHLFVPHNFSLCSADQSLSDQMFFLPSLPLFVDQPPAKAPRHYLPFSLSEWDVRLRRADANDDNANKDKENCRWKMTTMSRKRSRSWSSTEAATGEVSAAITFSKLPSGDERRQTQNDKDERDSVYYDDNDDDEASSHAGRSSFYIRFFNSLALRRSYDDRRRPPCGSVAAVGKQADDATSLDTWMSRRRHRRRDGFNLTKAVAAEGNGNSRFVRLVSSSFCKLREVLSLSAGCGSLTKSTAEEEKEKKRTAPPEGTFNFDSPRQAEEERKMGTPTPDGIFNFDSPSQAEEERKKRTAPPEETQNANANFSLPRGQHQRWLRYQMMLIECGGEEQNDQENANREMPIKEERKANGMTKSEKRETNGERIS</sequence>
<evidence type="ECO:0000313" key="3">
    <source>
        <dbReference type="Proteomes" id="UP001620626"/>
    </source>
</evidence>
<proteinExistence type="predicted"/>
<protein>
    <submittedName>
        <fullName evidence="2">Uncharacterized protein</fullName>
    </submittedName>
</protein>
<dbReference type="EMBL" id="JBICBT010000334">
    <property type="protein sequence ID" value="KAL3117070.1"/>
    <property type="molecule type" value="Genomic_DNA"/>
</dbReference>
<dbReference type="Proteomes" id="UP001620626">
    <property type="component" value="Unassembled WGS sequence"/>
</dbReference>
<feature type="region of interest" description="Disordered" evidence="1">
    <location>
        <begin position="264"/>
        <end position="339"/>
    </location>
</feature>
<feature type="compositionally biased region" description="Basic and acidic residues" evidence="1">
    <location>
        <begin position="366"/>
        <end position="396"/>
    </location>
</feature>
<keyword evidence="3" id="KW-1185">Reference proteome</keyword>
<accession>A0ABD2LQY2</accession>
<name>A0ABD2LQY2_9BILA</name>
<feature type="compositionally biased region" description="Basic and acidic residues" evidence="1">
    <location>
        <begin position="267"/>
        <end position="278"/>
    </location>
</feature>
<feature type="compositionally biased region" description="Basic and acidic residues" evidence="1">
    <location>
        <begin position="134"/>
        <end position="151"/>
    </location>
</feature>
<organism evidence="2 3">
    <name type="scientific">Heterodera trifolii</name>
    <dbReference type="NCBI Taxonomy" id="157864"/>
    <lineage>
        <taxon>Eukaryota</taxon>
        <taxon>Metazoa</taxon>
        <taxon>Ecdysozoa</taxon>
        <taxon>Nematoda</taxon>
        <taxon>Chromadorea</taxon>
        <taxon>Rhabditida</taxon>
        <taxon>Tylenchina</taxon>
        <taxon>Tylenchomorpha</taxon>
        <taxon>Tylenchoidea</taxon>
        <taxon>Heteroderidae</taxon>
        <taxon>Heteroderinae</taxon>
        <taxon>Heterodera</taxon>
    </lineage>
</organism>
<dbReference type="AlphaFoldDB" id="A0ABD2LQY2"/>
<feature type="region of interest" description="Disordered" evidence="1">
    <location>
        <begin position="358"/>
        <end position="396"/>
    </location>
</feature>
<evidence type="ECO:0000256" key="1">
    <source>
        <dbReference type="SAM" id="MobiDB-lite"/>
    </source>
</evidence>